<reference evidence="9" key="1">
    <citation type="submission" date="2019-10" db="EMBL/GenBank/DDBJ databases">
        <title>Short sand fly seasons in Tbilisi, Georgia, hinder development of host immunity to saliva of the visceral leishmaniasis vector Phlebotomus kandelakii.</title>
        <authorList>
            <person name="Oliveira F."/>
            <person name="Giorgobiani E."/>
            <person name="Guimaraes-Costa A.B."/>
            <person name="Abdeladhim M."/>
            <person name="Oristian J."/>
            <person name="Tskhvaradze L."/>
            <person name="Tsertsvadze N."/>
            <person name="Zakalashvili M."/>
            <person name="Valenzuela J.G."/>
            <person name="Kamhawi S."/>
        </authorList>
    </citation>
    <scope>NUCLEOTIDE SEQUENCE</scope>
    <source>
        <strain evidence="9">Wild-capture in Tbilisi</strain>
        <tissue evidence="9">Salivary glands</tissue>
    </source>
</reference>
<dbReference type="InterPro" id="IPR035206">
    <property type="entry name" value="Proteasome_beta2"/>
</dbReference>
<dbReference type="AlphaFoldDB" id="A0A6B2E664"/>
<organism evidence="9">
    <name type="scientific">Phlebotomus kandelakii</name>
    <dbReference type="NCBI Taxonomy" id="1109342"/>
    <lineage>
        <taxon>Eukaryota</taxon>
        <taxon>Metazoa</taxon>
        <taxon>Ecdysozoa</taxon>
        <taxon>Arthropoda</taxon>
        <taxon>Hexapoda</taxon>
        <taxon>Insecta</taxon>
        <taxon>Pterygota</taxon>
        <taxon>Neoptera</taxon>
        <taxon>Endopterygota</taxon>
        <taxon>Diptera</taxon>
        <taxon>Nematocera</taxon>
        <taxon>Psychodoidea</taxon>
        <taxon>Psychodidae</taxon>
        <taxon>Phlebotomus</taxon>
        <taxon>Larroussius</taxon>
    </lineage>
</organism>
<dbReference type="GO" id="GO:0005634">
    <property type="term" value="C:nucleus"/>
    <property type="evidence" value="ECO:0007669"/>
    <property type="project" value="UniProtKB-SubCell"/>
</dbReference>
<proteinExistence type="inferred from homology"/>
<dbReference type="GO" id="GO:0005737">
    <property type="term" value="C:cytoplasm"/>
    <property type="evidence" value="ECO:0007669"/>
    <property type="project" value="UniProtKB-SubCell"/>
</dbReference>
<dbReference type="CDD" id="cd03758">
    <property type="entry name" value="proteasome_beta_type_2"/>
    <property type="match status" value="1"/>
</dbReference>
<dbReference type="InterPro" id="IPR001353">
    <property type="entry name" value="Proteasome_sua/b"/>
</dbReference>
<evidence type="ECO:0000313" key="9">
    <source>
        <dbReference type="EMBL" id="NBJ57716.1"/>
    </source>
</evidence>
<keyword evidence="4 8" id="KW-0539">Nucleus</keyword>
<accession>A0A6B2E664</accession>
<dbReference type="GO" id="GO:0005839">
    <property type="term" value="C:proteasome core complex"/>
    <property type="evidence" value="ECO:0007669"/>
    <property type="project" value="InterPro"/>
</dbReference>
<dbReference type="GO" id="GO:0010498">
    <property type="term" value="P:proteasomal protein catabolic process"/>
    <property type="evidence" value="ECO:0007669"/>
    <property type="project" value="InterPro"/>
</dbReference>
<evidence type="ECO:0000256" key="2">
    <source>
        <dbReference type="ARBA" id="ARBA00022490"/>
    </source>
</evidence>
<dbReference type="SUPFAM" id="SSF56235">
    <property type="entry name" value="N-terminal nucleophile aminohydrolases (Ntn hydrolases)"/>
    <property type="match status" value="1"/>
</dbReference>
<evidence type="ECO:0000256" key="1">
    <source>
        <dbReference type="ARBA" id="ARBA00011656"/>
    </source>
</evidence>
<dbReference type="EMBL" id="GIFK01000013">
    <property type="protein sequence ID" value="NBJ57716.1"/>
    <property type="molecule type" value="Transcribed_RNA"/>
</dbReference>
<comment type="subunit">
    <text evidence="6">The 26S proteasome consists of a 20S proteasome core and two 19S regulatory subunits. The 20S proteasome core is composed of 28 subunits that are arranged in four stacked rings, resulting in a barrel-shaped structure. The two end rings are each formed by seven alpha subunits, and the two central rings are each formed by seven beta subunits. The catalytic chamber with the active sites is on the inside of the barrel.</text>
</comment>
<keyword evidence="3 8" id="KW-0647">Proteasome</keyword>
<evidence type="ECO:0000256" key="4">
    <source>
        <dbReference type="ARBA" id="ARBA00023242"/>
    </source>
</evidence>
<dbReference type="InterPro" id="IPR029055">
    <property type="entry name" value="Ntn_hydrolases_N"/>
</dbReference>
<comment type="subunit">
    <text evidence="1">The 26S proteasome consists of a 20S proteasome core and two 19S regulatory subunits. The 20S proteasome core is a barrel-shaped complex made of 28 subunits that are arranged in four stacked rings. The two outer rings are each formed by seven alpha subunits, and the two inner rings are formed by seven beta subunits. The proteolytic activity is exerted by three beta-subunits PSMB5, PSMB6 and PSMB7.</text>
</comment>
<dbReference type="PANTHER" id="PTHR32194:SF2">
    <property type="entry name" value="PROTEASOME SUBUNIT BETA TYPE-1"/>
    <property type="match status" value="1"/>
</dbReference>
<dbReference type="PROSITE" id="PS00854">
    <property type="entry name" value="PROTEASOME_BETA_1"/>
    <property type="match status" value="1"/>
</dbReference>
<evidence type="ECO:0000256" key="6">
    <source>
        <dbReference type="ARBA" id="ARBA00026071"/>
    </source>
</evidence>
<dbReference type="InterPro" id="IPR016050">
    <property type="entry name" value="Proteasome_bsu_CS"/>
</dbReference>
<comment type="subunit">
    <text evidence="8">Component of the proteasome complex.</text>
</comment>
<evidence type="ECO:0000256" key="3">
    <source>
        <dbReference type="ARBA" id="ARBA00022942"/>
    </source>
</evidence>
<name>A0A6B2E664_9DIPT</name>
<dbReference type="PROSITE" id="PS51476">
    <property type="entry name" value="PROTEASOME_BETA_2"/>
    <property type="match status" value="1"/>
</dbReference>
<dbReference type="Gene3D" id="3.60.20.10">
    <property type="entry name" value="Glutamine Phosphoribosylpyrophosphate, subunit 1, domain 1"/>
    <property type="match status" value="1"/>
</dbReference>
<dbReference type="InterPro" id="IPR023333">
    <property type="entry name" value="Proteasome_suB-type"/>
</dbReference>
<dbReference type="PANTHER" id="PTHR32194">
    <property type="entry name" value="METALLOPROTEASE TLDD"/>
    <property type="match status" value="1"/>
</dbReference>
<comment type="similarity">
    <text evidence="8">Belongs to the peptidase T1B family.</text>
</comment>
<evidence type="ECO:0000256" key="7">
    <source>
        <dbReference type="ARBA" id="ARBA00049625"/>
    </source>
</evidence>
<sequence length="201" mass="22362">METIIGLKGKDFVMVAADCTHAHSIILLKEDENKISKISDNLLMATTGESGDTVQFTEYIAKNIALYKMRNGYELGPKAAAHFTRKNLADCLRSRSPYFVNLLVAGYDEKEGSELHFIDYLANAKSVNYAGHGYGGMFCASIFDRYYNSNITQDDAYEILKKCVAEIQKRLIINLTTFNVAVVDKTGMKYLENITSKGPAA</sequence>
<evidence type="ECO:0000256" key="5">
    <source>
        <dbReference type="ARBA" id="ARBA00024953"/>
    </source>
</evidence>
<protein>
    <recommendedName>
        <fullName evidence="8">Proteasome subunit beta</fullName>
    </recommendedName>
</protein>
<comment type="function">
    <text evidence="5">Non-catalytic component of the proteasome, a multicatalytic proteinase complex which is characterized by its ability to cleave peptides with Arg, Phe, Tyr, Leu, and Glu adjacent to the leaving group at neutral or slightly basic pH. The proteasome has an ATP-dependent proteolytic activity.</text>
</comment>
<comment type="function">
    <text evidence="7">Non-catalytic component of the 20S core proteasome complex involved in the proteolytic degradation of most intracellular proteins. This complex plays numerous essential roles within the cell by associating with different regulatory particles. Associated with two 19S regulatory particles, forms the 26S proteasome and thus participates in the ATP-dependent degradation of ubiquitinated proteins. The 26S proteasome plays a key role in the maintenance of protein homeostasis by removing misfolded or damaged proteins that could impair cellular functions, and by removing proteins whose functions are no longer required. Associated with the PA200 or PA28, the 20S proteasome mediates ubiquitin-independent protein degradation. This type of proteolysis is required in several pathways including spermatogenesis (20S-PA200 complex) or generation of a subset of MHC class I-presented antigenic peptides (20S-PA28 complex).</text>
</comment>
<comment type="function">
    <text evidence="8">Component of the proteasome, a multicatalytic proteinase complex which is characterized by its ability to cleave peptides with Arg, Phe, Tyr, Leu, and Glu adjacent to the leaving group at neutral or slightly basic pH. The proteasome has an ATP-dependent proteolytic activity.</text>
</comment>
<comment type="subcellular location">
    <subcellularLocation>
        <location evidence="8">Cytoplasm</location>
    </subcellularLocation>
    <subcellularLocation>
        <location evidence="8">Nucleus</location>
    </subcellularLocation>
</comment>
<evidence type="ECO:0000256" key="8">
    <source>
        <dbReference type="RuleBase" id="RU004203"/>
    </source>
</evidence>
<dbReference type="Pfam" id="PF00227">
    <property type="entry name" value="Proteasome"/>
    <property type="match status" value="1"/>
</dbReference>
<dbReference type="FunFam" id="3.60.20.10:FF:000008">
    <property type="entry name" value="Proteasome subunit beta type-4"/>
    <property type="match status" value="1"/>
</dbReference>
<keyword evidence="2 8" id="KW-0963">Cytoplasm</keyword>